<evidence type="ECO:0000256" key="2">
    <source>
        <dbReference type="SAM" id="MobiDB-lite"/>
    </source>
</evidence>
<name>A0A7S2RN22_9STRA</name>
<feature type="coiled-coil region" evidence="1">
    <location>
        <begin position="631"/>
        <end position="665"/>
    </location>
</feature>
<dbReference type="GO" id="GO:0005509">
    <property type="term" value="F:calcium ion binding"/>
    <property type="evidence" value="ECO:0007669"/>
    <property type="project" value="InterPro"/>
</dbReference>
<dbReference type="AlphaFoldDB" id="A0A7S2RN22"/>
<gene>
    <name evidence="4" type="ORF">QSP1433_LOCUS5247</name>
</gene>
<proteinExistence type="predicted"/>
<keyword evidence="1" id="KW-0175">Coiled coil</keyword>
<feature type="compositionally biased region" description="Basic and acidic residues" evidence="2">
    <location>
        <begin position="193"/>
        <end position="212"/>
    </location>
</feature>
<accession>A0A7S2RN22</accession>
<evidence type="ECO:0000256" key="1">
    <source>
        <dbReference type="SAM" id="Coils"/>
    </source>
</evidence>
<sequence>MKKTVSQETRTHAIAVVASIIAAGSDVGNTQLLLTEATKVDTASAAIRVMSDFHDDIEALTDGMNVLHAIIMNNAARTILVEKEGTNGIKDAINAVVLAMGTHITQPGKNDSIQTCGQEIVNVLSGHLQEELRTPEPPSPVACSQQQQEQQESPMETPDPKGLLETTEPEVLSPASSVPYSDDQFDEEEDKDHEEKEGREGDEQGRALEATRKQKQTSTSPISPIDFKRKVSPNGISSVVSRSNNVSPVISLDYLEHNLSPGFGIQPKRDTVISSQTSPQLPASHLQIENRKLEAKLEKLKLKMQKSTRENKDREEALLDENRKLQSALDQLRGQLDSAEGDVSSALEVENRELRASIEYLNKQSELHRAAESDSQSKMLRLEQELETCRNHIATVSQLEGRNKELEQATSRLQTELEHRGGDKNMAQELELGRRENEKLEQRVQLLIAEKIELSALKQTLSKERTERATLEGELAALRLDKQHSDGTFMELEHATGRVTQLEEELQKLTHSLKIAREEGLSFRDKKVQLEKQLQASELEAGQAFQKAEALQSKVEDLQVQLDKRTIQVEDVQQRLDTQQAYKCEGQKALQRKVQDLELHIVQEKQHMTQQHDRKVDLIKRQLDTEYKMVIKSMTASRSRLEAKLESIELENARYKSKISELSHELEQSQIVSVIQQVPAALPRTNHPPIPPTTLVPKKQPAVTCSRSKAVDDCPFMAKFRILFNLLKPRGDPVETVSYPSMYRFVEKCQLVSPTNARANLNVIFACLNKKRKGRLDFDNFVAVLRHLAKGLGPCGDDYTLFQHAPLRELVDSPVRVDAPCRKETCPLWDREKRTLGHVFSAYVKRGSDGLSFQGFLQLATDFKIVPCLFSRNQLRVKFVEYTQQVGAPCAVLPYDSWISLLQDIAIHKFPNQSNHTKVALLLQWMDSSGGKAKLHQRDRSALLIRKFNHNN</sequence>
<dbReference type="EMBL" id="HBHK01008437">
    <property type="protein sequence ID" value="CAD9675901.1"/>
    <property type="molecule type" value="Transcribed_RNA"/>
</dbReference>
<protein>
    <recommendedName>
        <fullName evidence="3">EF-hand domain-containing protein</fullName>
    </recommendedName>
</protein>
<feature type="domain" description="EF-hand" evidence="3">
    <location>
        <begin position="756"/>
        <end position="791"/>
    </location>
</feature>
<feature type="compositionally biased region" description="Acidic residues" evidence="2">
    <location>
        <begin position="183"/>
        <end position="192"/>
    </location>
</feature>
<reference evidence="4" key="1">
    <citation type="submission" date="2021-01" db="EMBL/GenBank/DDBJ databases">
        <authorList>
            <person name="Corre E."/>
            <person name="Pelletier E."/>
            <person name="Niang G."/>
            <person name="Scheremetjew M."/>
            <person name="Finn R."/>
            <person name="Kale V."/>
            <person name="Holt S."/>
            <person name="Cochrane G."/>
            <person name="Meng A."/>
            <person name="Brown T."/>
            <person name="Cohen L."/>
        </authorList>
    </citation>
    <scope>NUCLEOTIDE SEQUENCE</scope>
    <source>
        <strain evidence="4">NY070348D</strain>
    </source>
</reference>
<organism evidence="4">
    <name type="scientific">Mucochytrium quahogii</name>
    <dbReference type="NCBI Taxonomy" id="96639"/>
    <lineage>
        <taxon>Eukaryota</taxon>
        <taxon>Sar</taxon>
        <taxon>Stramenopiles</taxon>
        <taxon>Bigyra</taxon>
        <taxon>Labyrinthulomycetes</taxon>
        <taxon>Thraustochytrida</taxon>
        <taxon>Thraustochytriidae</taxon>
        <taxon>Mucochytrium</taxon>
    </lineage>
</organism>
<feature type="coiled-coil region" evidence="1">
    <location>
        <begin position="389"/>
        <end position="575"/>
    </location>
</feature>
<feature type="region of interest" description="Disordered" evidence="2">
    <location>
        <begin position="130"/>
        <end position="230"/>
    </location>
</feature>
<feature type="coiled-coil region" evidence="1">
    <location>
        <begin position="283"/>
        <end position="364"/>
    </location>
</feature>
<dbReference type="InterPro" id="IPR002048">
    <property type="entry name" value="EF_hand_dom"/>
</dbReference>
<dbReference type="PROSITE" id="PS50222">
    <property type="entry name" value="EF_HAND_2"/>
    <property type="match status" value="1"/>
</dbReference>
<evidence type="ECO:0000259" key="3">
    <source>
        <dbReference type="PROSITE" id="PS50222"/>
    </source>
</evidence>
<evidence type="ECO:0000313" key="4">
    <source>
        <dbReference type="EMBL" id="CAD9675901.1"/>
    </source>
</evidence>